<dbReference type="Proteomes" id="UP000799772">
    <property type="component" value="Unassembled WGS sequence"/>
</dbReference>
<feature type="domain" description="Carboxylesterase type B" evidence="4">
    <location>
        <begin position="42"/>
        <end position="533"/>
    </location>
</feature>
<dbReference type="InterPro" id="IPR002018">
    <property type="entry name" value="CarbesteraseB"/>
</dbReference>
<dbReference type="OrthoDB" id="408631at2759"/>
<dbReference type="SUPFAM" id="SSF53474">
    <property type="entry name" value="alpha/beta-Hydrolases"/>
    <property type="match status" value="1"/>
</dbReference>
<evidence type="ECO:0000313" key="5">
    <source>
        <dbReference type="EMBL" id="KAF2100145.1"/>
    </source>
</evidence>
<proteinExistence type="inferred from homology"/>
<protein>
    <recommendedName>
        <fullName evidence="3">Carboxylic ester hydrolase</fullName>
        <ecNumber evidence="3">3.1.1.-</ecNumber>
    </recommendedName>
</protein>
<evidence type="ECO:0000259" key="4">
    <source>
        <dbReference type="Pfam" id="PF00135"/>
    </source>
</evidence>
<evidence type="ECO:0000256" key="1">
    <source>
        <dbReference type="ARBA" id="ARBA00005964"/>
    </source>
</evidence>
<dbReference type="EC" id="3.1.1.-" evidence="3"/>
<dbReference type="PANTHER" id="PTHR11559">
    <property type="entry name" value="CARBOXYLESTERASE"/>
    <property type="match status" value="1"/>
</dbReference>
<feature type="signal peptide" evidence="3">
    <location>
        <begin position="1"/>
        <end position="17"/>
    </location>
</feature>
<evidence type="ECO:0000256" key="3">
    <source>
        <dbReference type="RuleBase" id="RU361235"/>
    </source>
</evidence>
<dbReference type="AlphaFoldDB" id="A0A9P4IEK6"/>
<evidence type="ECO:0000256" key="2">
    <source>
        <dbReference type="ARBA" id="ARBA00022801"/>
    </source>
</evidence>
<comment type="caution">
    <text evidence="5">The sequence shown here is derived from an EMBL/GenBank/DDBJ whole genome shotgun (WGS) entry which is preliminary data.</text>
</comment>
<dbReference type="Pfam" id="PF00135">
    <property type="entry name" value="COesterase"/>
    <property type="match status" value="1"/>
</dbReference>
<keyword evidence="2 3" id="KW-0378">Hydrolase</keyword>
<dbReference type="InterPro" id="IPR019826">
    <property type="entry name" value="Carboxylesterase_B_AS"/>
</dbReference>
<evidence type="ECO:0000313" key="6">
    <source>
        <dbReference type="Proteomes" id="UP000799772"/>
    </source>
</evidence>
<organism evidence="5 6">
    <name type="scientific">Rhizodiscina lignyota</name>
    <dbReference type="NCBI Taxonomy" id="1504668"/>
    <lineage>
        <taxon>Eukaryota</taxon>
        <taxon>Fungi</taxon>
        <taxon>Dikarya</taxon>
        <taxon>Ascomycota</taxon>
        <taxon>Pezizomycotina</taxon>
        <taxon>Dothideomycetes</taxon>
        <taxon>Pleosporomycetidae</taxon>
        <taxon>Aulographales</taxon>
        <taxon>Rhizodiscinaceae</taxon>
        <taxon>Rhizodiscina</taxon>
    </lineage>
</organism>
<accession>A0A9P4IEK6</accession>
<dbReference type="EMBL" id="ML978125">
    <property type="protein sequence ID" value="KAF2100145.1"/>
    <property type="molecule type" value="Genomic_DNA"/>
</dbReference>
<sequence length="555" mass="60440">MICSFLLLTVFCNHIGASPAKSGLPIVDLGYELHQANSYNVSGSFYNFSNIRYAAPPLGPLRFAAPQPPPIDRSQIQTGSTGRICPQAGPSWEAIQGSFVSAYLTGRPFNASAVSSSNTGGSSMPSLDPRTTEDCLFLDILVPKKILDGVRRQHYGRPTLAPVMVWIYGGGYTAGEKSTYDGAPFLRTSDNGVIYVAINYRLGAFGWSSGPTFQSEGGTANAGLRDQRFALEWVQRYIHLFGGDRDRVMIFGESAGGGSVMHQVTAYGGERGPVPFQAALPQSPGFLPVVSAAKQERTYKGYLELLKVNTIEEARQLPSSALITANLIQVASSPYGQFTYGPVVDGVFVPALPGQLLSYGAFDSRVRIMTGHNADEGLDFTPYYIQNDTAARDNLEISLPDISKESLDFVLDTLYPPVYDGSLGYHDQIARVALQTSELSFTCNDNYLARAFKNRTYAYKFSMPPALHGQDVPYTFDNGGGTSSGVQSVTVAHIMQEFITSFAITGHPSSPTWGQQFPEYGSEANIVNLNVTSITVEKDDTANPRCYWWQKGLFY</sequence>
<feature type="chain" id="PRO_5040534096" description="Carboxylic ester hydrolase" evidence="3">
    <location>
        <begin position="18"/>
        <end position="555"/>
    </location>
</feature>
<dbReference type="Gene3D" id="3.40.50.1820">
    <property type="entry name" value="alpha/beta hydrolase"/>
    <property type="match status" value="1"/>
</dbReference>
<dbReference type="GO" id="GO:0016787">
    <property type="term" value="F:hydrolase activity"/>
    <property type="evidence" value="ECO:0007669"/>
    <property type="project" value="UniProtKB-KW"/>
</dbReference>
<dbReference type="InterPro" id="IPR029058">
    <property type="entry name" value="AB_hydrolase_fold"/>
</dbReference>
<dbReference type="PROSITE" id="PS00941">
    <property type="entry name" value="CARBOXYLESTERASE_B_2"/>
    <property type="match status" value="1"/>
</dbReference>
<dbReference type="InterPro" id="IPR050309">
    <property type="entry name" value="Type-B_Carboxylest/Lipase"/>
</dbReference>
<comment type="similarity">
    <text evidence="1 3">Belongs to the type-B carboxylesterase/lipase family.</text>
</comment>
<dbReference type="InterPro" id="IPR019819">
    <property type="entry name" value="Carboxylesterase_B_CS"/>
</dbReference>
<keyword evidence="3" id="KW-0732">Signal</keyword>
<name>A0A9P4IEK6_9PEZI</name>
<reference evidence="5" key="1">
    <citation type="journal article" date="2020" name="Stud. Mycol.">
        <title>101 Dothideomycetes genomes: a test case for predicting lifestyles and emergence of pathogens.</title>
        <authorList>
            <person name="Haridas S."/>
            <person name="Albert R."/>
            <person name="Binder M."/>
            <person name="Bloem J."/>
            <person name="Labutti K."/>
            <person name="Salamov A."/>
            <person name="Andreopoulos B."/>
            <person name="Baker S."/>
            <person name="Barry K."/>
            <person name="Bills G."/>
            <person name="Bluhm B."/>
            <person name="Cannon C."/>
            <person name="Castanera R."/>
            <person name="Culley D."/>
            <person name="Daum C."/>
            <person name="Ezra D."/>
            <person name="Gonzalez J."/>
            <person name="Henrissat B."/>
            <person name="Kuo A."/>
            <person name="Liang C."/>
            <person name="Lipzen A."/>
            <person name="Lutzoni F."/>
            <person name="Magnuson J."/>
            <person name="Mondo S."/>
            <person name="Nolan M."/>
            <person name="Ohm R."/>
            <person name="Pangilinan J."/>
            <person name="Park H.-J."/>
            <person name="Ramirez L."/>
            <person name="Alfaro M."/>
            <person name="Sun H."/>
            <person name="Tritt A."/>
            <person name="Yoshinaga Y."/>
            <person name="Zwiers L.-H."/>
            <person name="Turgeon B."/>
            <person name="Goodwin S."/>
            <person name="Spatafora J."/>
            <person name="Crous P."/>
            <person name="Grigoriev I."/>
        </authorList>
    </citation>
    <scope>NUCLEOTIDE SEQUENCE</scope>
    <source>
        <strain evidence="5">CBS 133067</strain>
    </source>
</reference>
<dbReference type="PROSITE" id="PS00122">
    <property type="entry name" value="CARBOXYLESTERASE_B_1"/>
    <property type="match status" value="1"/>
</dbReference>
<gene>
    <name evidence="5" type="ORF">NA57DRAFT_38226</name>
</gene>
<keyword evidence="6" id="KW-1185">Reference proteome</keyword>